<gene>
    <name evidence="8" type="ORF">B0T10DRAFT_571812</name>
</gene>
<dbReference type="InterPro" id="IPR001138">
    <property type="entry name" value="Zn2Cys6_DnaBD"/>
</dbReference>
<dbReference type="SMART" id="SM00066">
    <property type="entry name" value="GAL4"/>
    <property type="match status" value="1"/>
</dbReference>
<feature type="compositionally biased region" description="Low complexity" evidence="6">
    <location>
        <begin position="135"/>
        <end position="146"/>
    </location>
</feature>
<keyword evidence="3" id="KW-0805">Transcription regulation</keyword>
<comment type="subcellular location">
    <subcellularLocation>
        <location evidence="1">Nucleus</location>
    </subcellularLocation>
</comment>
<dbReference type="GO" id="GO:0006351">
    <property type="term" value="P:DNA-templated transcription"/>
    <property type="evidence" value="ECO:0007669"/>
    <property type="project" value="InterPro"/>
</dbReference>
<feature type="region of interest" description="Disordered" evidence="6">
    <location>
        <begin position="107"/>
        <end position="146"/>
    </location>
</feature>
<evidence type="ECO:0000256" key="2">
    <source>
        <dbReference type="ARBA" id="ARBA00022723"/>
    </source>
</evidence>
<keyword evidence="5" id="KW-0539">Nucleus</keyword>
<dbReference type="PANTHER" id="PTHR47338">
    <property type="entry name" value="ZN(II)2CYS6 TRANSCRIPTION FACTOR (EUROFUNG)-RELATED"/>
    <property type="match status" value="1"/>
</dbReference>
<dbReference type="SMART" id="SM00906">
    <property type="entry name" value="Fungal_trans"/>
    <property type="match status" value="1"/>
</dbReference>
<reference evidence="8 9" key="1">
    <citation type="journal article" date="2021" name="Nat. Commun.">
        <title>Genetic determinants of endophytism in the Arabidopsis root mycobiome.</title>
        <authorList>
            <person name="Mesny F."/>
            <person name="Miyauchi S."/>
            <person name="Thiergart T."/>
            <person name="Pickel B."/>
            <person name="Atanasova L."/>
            <person name="Karlsson M."/>
            <person name="Huettel B."/>
            <person name="Barry K.W."/>
            <person name="Haridas S."/>
            <person name="Chen C."/>
            <person name="Bauer D."/>
            <person name="Andreopoulos W."/>
            <person name="Pangilinan J."/>
            <person name="LaButti K."/>
            <person name="Riley R."/>
            <person name="Lipzen A."/>
            <person name="Clum A."/>
            <person name="Drula E."/>
            <person name="Henrissat B."/>
            <person name="Kohler A."/>
            <person name="Grigoriev I.V."/>
            <person name="Martin F.M."/>
            <person name="Hacquard S."/>
        </authorList>
    </citation>
    <scope>NUCLEOTIDE SEQUENCE [LARGE SCALE GENOMIC DNA]</scope>
    <source>
        <strain evidence="8 9">MPI-CAGE-CH-0241</strain>
    </source>
</reference>
<accession>A0A9P8W3N0</accession>
<dbReference type="OrthoDB" id="2943660at2759"/>
<keyword evidence="2" id="KW-0479">Metal-binding</keyword>
<dbReference type="InterPro" id="IPR007219">
    <property type="entry name" value="XnlR_reg_dom"/>
</dbReference>
<dbReference type="PROSITE" id="PS50048">
    <property type="entry name" value="ZN2_CY6_FUNGAL_2"/>
    <property type="match status" value="1"/>
</dbReference>
<evidence type="ECO:0000256" key="6">
    <source>
        <dbReference type="SAM" id="MobiDB-lite"/>
    </source>
</evidence>
<dbReference type="Pfam" id="PF00172">
    <property type="entry name" value="Zn_clus"/>
    <property type="match status" value="1"/>
</dbReference>
<evidence type="ECO:0000313" key="9">
    <source>
        <dbReference type="Proteomes" id="UP000777438"/>
    </source>
</evidence>
<dbReference type="EMBL" id="JAGPYM010000010">
    <property type="protein sequence ID" value="KAH6889747.1"/>
    <property type="molecule type" value="Genomic_DNA"/>
</dbReference>
<feature type="compositionally biased region" description="Polar residues" evidence="6">
    <location>
        <begin position="107"/>
        <end position="122"/>
    </location>
</feature>
<feature type="domain" description="Zn(2)-C6 fungal-type" evidence="7">
    <location>
        <begin position="10"/>
        <end position="40"/>
    </location>
</feature>
<protein>
    <submittedName>
        <fullName evidence="8">Fungal-specific transcription factor domain-containing protein</fullName>
    </submittedName>
</protein>
<dbReference type="CDD" id="cd12148">
    <property type="entry name" value="fungal_TF_MHR"/>
    <property type="match status" value="1"/>
</dbReference>
<keyword evidence="9" id="KW-1185">Reference proteome</keyword>
<dbReference type="InterPro" id="IPR036864">
    <property type="entry name" value="Zn2-C6_fun-type_DNA-bd_sf"/>
</dbReference>
<keyword evidence="4" id="KW-0804">Transcription</keyword>
<dbReference type="InterPro" id="IPR050815">
    <property type="entry name" value="TF_fung"/>
</dbReference>
<dbReference type="GO" id="GO:0003677">
    <property type="term" value="F:DNA binding"/>
    <property type="evidence" value="ECO:0007669"/>
    <property type="project" value="InterPro"/>
</dbReference>
<evidence type="ECO:0000256" key="4">
    <source>
        <dbReference type="ARBA" id="ARBA00023163"/>
    </source>
</evidence>
<dbReference type="PROSITE" id="PS00463">
    <property type="entry name" value="ZN2_CY6_FUNGAL_1"/>
    <property type="match status" value="1"/>
</dbReference>
<dbReference type="Gene3D" id="4.10.240.10">
    <property type="entry name" value="Zn(2)-C6 fungal-type DNA-binding domain"/>
    <property type="match status" value="1"/>
</dbReference>
<dbReference type="Proteomes" id="UP000777438">
    <property type="component" value="Unassembled WGS sequence"/>
</dbReference>
<dbReference type="CDD" id="cd00067">
    <property type="entry name" value="GAL4"/>
    <property type="match status" value="1"/>
</dbReference>
<sequence length="612" mass="68925">MSTLAKSQNVCTGCRSRKKKCDGERPSCSSCHKRGDLCFYAGAPSQALVDSLPSQWIPVPGLGDHQNVDNWVPSLQEETSALHPQLTGWPSLTLATPVREAGVLTESVDSGQQNTPLPNTSHTSDDGLLTPPRGSTSPSEPTSLPPHDQLQQLMDLYFEKFYKYLPILHKPTIVSKIHSRHYNDSHLLLFSIIAVSASAHPNREIQQSQMDWYNQARSLFSKAIHSQHDPLQTVIAANFIIFQAMVVNEHSAAWVTLGEAWRRAVSAGYNIQDSAVQTVRNALGPTPCINWIEMEECRRAMWMLFICDRGMCFPIGLTHAIDDRQIRINFPIDEGDFQVTMEPSSDNSIQYTPHLDRLITLVQERARKKTATLMQFIVLAYVFLGRVSERIYALDYDYEEQKPHLDALTSNLLRIRLMLPRSATDLSAADYRDFTYVVWLNVIMSVGTILLYHRPLGDGETLDDQTELSTNWPHCVFAARGAVATIRDASRSSTDFVINPHLSAKLFTCGRILVMEYICPSIPQRKTTTGSPSTITRDAALRDDLDILFLTFERLKEALNGVGRKFRNGLVMYIRDDEKHVLESKASGSRGLLRTCERWPQVDDVEYVAFPD</sequence>
<evidence type="ECO:0000256" key="1">
    <source>
        <dbReference type="ARBA" id="ARBA00004123"/>
    </source>
</evidence>
<name>A0A9P8W3N0_9HYPO</name>
<dbReference type="Pfam" id="PF04082">
    <property type="entry name" value="Fungal_trans"/>
    <property type="match status" value="1"/>
</dbReference>
<evidence type="ECO:0000256" key="5">
    <source>
        <dbReference type="ARBA" id="ARBA00023242"/>
    </source>
</evidence>
<evidence type="ECO:0000313" key="8">
    <source>
        <dbReference type="EMBL" id="KAH6889747.1"/>
    </source>
</evidence>
<evidence type="ECO:0000256" key="3">
    <source>
        <dbReference type="ARBA" id="ARBA00023015"/>
    </source>
</evidence>
<dbReference type="GO" id="GO:0005634">
    <property type="term" value="C:nucleus"/>
    <property type="evidence" value="ECO:0007669"/>
    <property type="project" value="UniProtKB-SubCell"/>
</dbReference>
<proteinExistence type="predicted"/>
<organism evidence="8 9">
    <name type="scientific">Thelonectria olida</name>
    <dbReference type="NCBI Taxonomy" id="1576542"/>
    <lineage>
        <taxon>Eukaryota</taxon>
        <taxon>Fungi</taxon>
        <taxon>Dikarya</taxon>
        <taxon>Ascomycota</taxon>
        <taxon>Pezizomycotina</taxon>
        <taxon>Sordariomycetes</taxon>
        <taxon>Hypocreomycetidae</taxon>
        <taxon>Hypocreales</taxon>
        <taxon>Nectriaceae</taxon>
        <taxon>Thelonectria</taxon>
    </lineage>
</organism>
<dbReference type="AlphaFoldDB" id="A0A9P8W3N0"/>
<dbReference type="PANTHER" id="PTHR47338:SF10">
    <property type="entry name" value="TRANSCRIPTION FACTOR DOMAIN-CONTAINING PROTEIN-RELATED"/>
    <property type="match status" value="1"/>
</dbReference>
<dbReference type="SUPFAM" id="SSF57701">
    <property type="entry name" value="Zn2/Cys6 DNA-binding domain"/>
    <property type="match status" value="1"/>
</dbReference>
<evidence type="ECO:0000259" key="7">
    <source>
        <dbReference type="PROSITE" id="PS50048"/>
    </source>
</evidence>
<dbReference type="GO" id="GO:0008270">
    <property type="term" value="F:zinc ion binding"/>
    <property type="evidence" value="ECO:0007669"/>
    <property type="project" value="InterPro"/>
</dbReference>
<comment type="caution">
    <text evidence="8">The sequence shown here is derived from an EMBL/GenBank/DDBJ whole genome shotgun (WGS) entry which is preliminary data.</text>
</comment>
<dbReference type="GO" id="GO:0000981">
    <property type="term" value="F:DNA-binding transcription factor activity, RNA polymerase II-specific"/>
    <property type="evidence" value="ECO:0007669"/>
    <property type="project" value="InterPro"/>
</dbReference>